<dbReference type="Gene3D" id="1.20.120.530">
    <property type="entry name" value="GntR ligand-binding domain-like"/>
    <property type="match status" value="1"/>
</dbReference>
<proteinExistence type="predicted"/>
<protein>
    <submittedName>
        <fullName evidence="6">FadR/GntR family transcriptional regulator</fullName>
    </submittedName>
</protein>
<name>A0ABN2AB69_9ACTN</name>
<dbReference type="PANTHER" id="PTHR43537:SF5">
    <property type="entry name" value="UXU OPERON TRANSCRIPTIONAL REGULATOR"/>
    <property type="match status" value="1"/>
</dbReference>
<dbReference type="PROSITE" id="PS50949">
    <property type="entry name" value="HTH_GNTR"/>
    <property type="match status" value="1"/>
</dbReference>
<dbReference type="Proteomes" id="UP001500842">
    <property type="component" value="Unassembled WGS sequence"/>
</dbReference>
<dbReference type="SMART" id="SM00345">
    <property type="entry name" value="HTH_GNTR"/>
    <property type="match status" value="1"/>
</dbReference>
<keyword evidence="2" id="KW-0238">DNA-binding</keyword>
<keyword evidence="3" id="KW-0804">Transcription</keyword>
<evidence type="ECO:0000259" key="5">
    <source>
        <dbReference type="PROSITE" id="PS50949"/>
    </source>
</evidence>
<feature type="domain" description="HTH gntR-type" evidence="5">
    <location>
        <begin position="17"/>
        <end position="86"/>
    </location>
</feature>
<evidence type="ECO:0000256" key="3">
    <source>
        <dbReference type="ARBA" id="ARBA00023163"/>
    </source>
</evidence>
<dbReference type="PANTHER" id="PTHR43537">
    <property type="entry name" value="TRANSCRIPTIONAL REGULATOR, GNTR FAMILY"/>
    <property type="match status" value="1"/>
</dbReference>
<dbReference type="CDD" id="cd07377">
    <property type="entry name" value="WHTH_GntR"/>
    <property type="match status" value="1"/>
</dbReference>
<reference evidence="6 7" key="1">
    <citation type="journal article" date="2019" name="Int. J. Syst. Evol. Microbiol.">
        <title>The Global Catalogue of Microorganisms (GCM) 10K type strain sequencing project: providing services to taxonomists for standard genome sequencing and annotation.</title>
        <authorList>
            <consortium name="The Broad Institute Genomics Platform"/>
            <consortium name="The Broad Institute Genome Sequencing Center for Infectious Disease"/>
            <person name="Wu L."/>
            <person name="Ma J."/>
        </authorList>
    </citation>
    <scope>NUCLEOTIDE SEQUENCE [LARGE SCALE GENOMIC DNA]</scope>
    <source>
        <strain evidence="6 7">JCM 14942</strain>
    </source>
</reference>
<dbReference type="InterPro" id="IPR036390">
    <property type="entry name" value="WH_DNA-bd_sf"/>
</dbReference>
<accession>A0ABN2AB69</accession>
<gene>
    <name evidence="6" type="ORF">GCM10009788_19720</name>
</gene>
<dbReference type="Gene3D" id="1.10.10.10">
    <property type="entry name" value="Winged helix-like DNA-binding domain superfamily/Winged helix DNA-binding domain"/>
    <property type="match status" value="1"/>
</dbReference>
<dbReference type="EMBL" id="BAAAOR010000014">
    <property type="protein sequence ID" value="GAA1515425.1"/>
    <property type="molecule type" value="Genomic_DNA"/>
</dbReference>
<dbReference type="InterPro" id="IPR008920">
    <property type="entry name" value="TF_FadR/GntR_C"/>
</dbReference>
<evidence type="ECO:0000313" key="7">
    <source>
        <dbReference type="Proteomes" id="UP001500842"/>
    </source>
</evidence>
<keyword evidence="1" id="KW-0805">Transcription regulation</keyword>
<dbReference type="RefSeq" id="WP_141005509.1">
    <property type="nucleotide sequence ID" value="NZ_BAAAOR010000014.1"/>
</dbReference>
<organism evidence="6 7">
    <name type="scientific">Nocardioides humi</name>
    <dbReference type="NCBI Taxonomy" id="449461"/>
    <lineage>
        <taxon>Bacteria</taxon>
        <taxon>Bacillati</taxon>
        <taxon>Actinomycetota</taxon>
        <taxon>Actinomycetes</taxon>
        <taxon>Propionibacteriales</taxon>
        <taxon>Nocardioidaceae</taxon>
        <taxon>Nocardioides</taxon>
    </lineage>
</organism>
<dbReference type="InterPro" id="IPR000524">
    <property type="entry name" value="Tscrpt_reg_HTH_GntR"/>
</dbReference>
<dbReference type="Pfam" id="PF07729">
    <property type="entry name" value="FCD"/>
    <property type="match status" value="1"/>
</dbReference>
<evidence type="ECO:0000313" key="6">
    <source>
        <dbReference type="EMBL" id="GAA1515425.1"/>
    </source>
</evidence>
<evidence type="ECO:0000256" key="2">
    <source>
        <dbReference type="ARBA" id="ARBA00023125"/>
    </source>
</evidence>
<dbReference type="InterPro" id="IPR011711">
    <property type="entry name" value="GntR_C"/>
</dbReference>
<dbReference type="PRINTS" id="PR00035">
    <property type="entry name" value="HTHGNTR"/>
</dbReference>
<dbReference type="InterPro" id="IPR036388">
    <property type="entry name" value="WH-like_DNA-bd_sf"/>
</dbReference>
<evidence type="ECO:0000256" key="4">
    <source>
        <dbReference type="SAM" id="MobiDB-lite"/>
    </source>
</evidence>
<sequence length="240" mass="26217">MNGPLEDVSTFAPQRVQGPRHQVERQIREAILGGVFPAGSRLPSETSLAEDFGVSRATVREALRSLAASGLVMKTRGSGGTFAQYVDHRLIQDALSERVERVLEMGTMAYDEVATFRDLLEVPSARLAAEHRTEADLVALHAVIDAEKATTVDDPAVLELNAEFHSRIAQASRNRMLEACITALHSVARPLSFIDTDHDLGAQAVKHHIALYAAIQEGEPEAAAREMGQHLAFLRQHVAR</sequence>
<keyword evidence="7" id="KW-1185">Reference proteome</keyword>
<evidence type="ECO:0000256" key="1">
    <source>
        <dbReference type="ARBA" id="ARBA00023015"/>
    </source>
</evidence>
<dbReference type="Pfam" id="PF00392">
    <property type="entry name" value="GntR"/>
    <property type="match status" value="1"/>
</dbReference>
<comment type="caution">
    <text evidence="6">The sequence shown here is derived from an EMBL/GenBank/DDBJ whole genome shotgun (WGS) entry which is preliminary data.</text>
</comment>
<dbReference type="SUPFAM" id="SSF48008">
    <property type="entry name" value="GntR ligand-binding domain-like"/>
    <property type="match status" value="1"/>
</dbReference>
<dbReference type="SMART" id="SM00895">
    <property type="entry name" value="FCD"/>
    <property type="match status" value="1"/>
</dbReference>
<dbReference type="SUPFAM" id="SSF46785">
    <property type="entry name" value="Winged helix' DNA-binding domain"/>
    <property type="match status" value="1"/>
</dbReference>
<feature type="region of interest" description="Disordered" evidence="4">
    <location>
        <begin position="1"/>
        <end position="20"/>
    </location>
</feature>